<sequence length="381" mass="44827">MKLYDLIVNSATRGLELQYKNGSFPKGKNGPWKDNDTYMRTTAHWAQLLYKAYLITTEDKYLRGALRACNYLIDDENRPNNFTFLCRISDTKDNCNGLIGQAWTLEPLIQIGIKEKKDEYINISKNLLERIPFNKEQYLWETIDVDDTNRGCHRTINQQLWISVMSLILGDYLKDDTLINNSTNFFLGLSRNIEWLEYEGLIKHTTNKRDNFLKNIIKKAVLKEKVKASTKEMQVLSNGYLSFILHGFALAYDYCSEYSFWQDASLYNIIKQAYNFLDNRFPFGYLESDKGFRWAYNPVGIEMAYATQVFDKYISIKDTSEKTEKWLSLQISGYYDFNNNLMNRNTIDQNILSSRLYESINLKNIEIKPEYWSAKLENNYE</sequence>
<comment type="caution">
    <text evidence="1">The sequence shown here is derived from an EMBL/GenBank/DDBJ whole genome shotgun (WGS) entry which is preliminary data.</text>
</comment>
<evidence type="ECO:0000313" key="1">
    <source>
        <dbReference type="EMBL" id="NYB74511.1"/>
    </source>
</evidence>
<accession>A0A974GWQ8</accession>
<dbReference type="SUPFAM" id="SSF48208">
    <property type="entry name" value="Six-hairpin glycosidases"/>
    <property type="match status" value="1"/>
</dbReference>
<dbReference type="EMBL" id="JACBNQ010000010">
    <property type="protein sequence ID" value="NYB74511.1"/>
    <property type="molecule type" value="Genomic_DNA"/>
</dbReference>
<proteinExistence type="predicted"/>
<dbReference type="RefSeq" id="WP_179238220.1">
    <property type="nucleotide sequence ID" value="NZ_JACBNQ010000010.1"/>
</dbReference>
<dbReference type="GO" id="GO:0005975">
    <property type="term" value="P:carbohydrate metabolic process"/>
    <property type="evidence" value="ECO:0007669"/>
    <property type="project" value="InterPro"/>
</dbReference>
<protein>
    <submittedName>
        <fullName evidence="1">Uncharacterized protein</fullName>
    </submittedName>
</protein>
<keyword evidence="2" id="KW-1185">Reference proteome</keyword>
<dbReference type="Proteomes" id="UP000611629">
    <property type="component" value="Unassembled WGS sequence"/>
</dbReference>
<dbReference type="AlphaFoldDB" id="A0A974GWQ8"/>
<name>A0A974GWQ8_SEDHY</name>
<reference evidence="1" key="1">
    <citation type="submission" date="2020-07" db="EMBL/GenBank/DDBJ databases">
        <title>Genomic analysis of a strain of Sedimentibacter Hydroxybenzoicus DSM7310.</title>
        <authorList>
            <person name="Ma S."/>
        </authorList>
    </citation>
    <scope>NUCLEOTIDE SEQUENCE</scope>
    <source>
        <strain evidence="1">DSM 7310</strain>
    </source>
</reference>
<organism evidence="1 2">
    <name type="scientific">Sedimentibacter hydroxybenzoicus DSM 7310</name>
    <dbReference type="NCBI Taxonomy" id="1123245"/>
    <lineage>
        <taxon>Bacteria</taxon>
        <taxon>Bacillati</taxon>
        <taxon>Bacillota</taxon>
        <taxon>Tissierellia</taxon>
        <taxon>Sedimentibacter</taxon>
    </lineage>
</organism>
<dbReference type="InterPro" id="IPR008928">
    <property type="entry name" value="6-hairpin_glycosidase_sf"/>
</dbReference>
<gene>
    <name evidence="1" type="ORF">HZF24_10225</name>
</gene>
<evidence type="ECO:0000313" key="2">
    <source>
        <dbReference type="Proteomes" id="UP000611629"/>
    </source>
</evidence>